<dbReference type="InterPro" id="IPR036465">
    <property type="entry name" value="vWFA_dom_sf"/>
</dbReference>
<sequence>MAEQNISTSVGKVILIEGNVYIKEVTGELIPLIEGMNVYAGQLIQTGPQSSILVELSNGEVLSLGRNTLVRLDEDLIGSTDIDENQTTEAEIQKAIEAVQEGNFDALEATAAGQQNDLSSAAQAADFIPPPRSEGEVTSGYDTGTFNTSRQTPSNRVFDTTRVEPIDPQNDNPVPAVTTIIGETRLTLDNVNVSEGSGTATLNAALNNAPTDAPLVIALDNGATLTFEIGQASATSTPFKIQGDDVYKDGEVITVNATVQSGGDEFQSLNVDDTAKVTITDTTDDTTVSLSATSSITEAGADVVYTATLTNASEGVTTVTLSNGETISIADGATSGTATVTVAADEDVYLDEETISAKIETATGGNFENLVIDSTPATTKITDTTDDTTVSLSATSSITEAGADVVYTATLTNASEGVTTVTLSNGETISIADGATSGTATVTVAADEDVYLDEETISAKIETATGGNFENLVIDSTPATTKITDTTDDTTVSLSATSSITEAGADVVYTATLTNASEGVTTVTLSNGETISIADGATSGTATVTVAADEDVYLDEETISAKIETATGGNFENLVIDSTPATTKITDTTDDTTVSLSATSSITEAGADVVYTATLTNASEGVTTVTLSNGETISIADGATSGTATVTVAADEDVYLDEETISAKIETATGGNFENLVIDSTPATTKITDTTDDTTVSLSATSSITEAGADVVYTATLTNASEGVTTVTLSNGETISIADGATSGTATVTVAADEDVYLDEETISAKIETATGGNFENLVIDSTPATTKITDTTDDTTVSLSATSSITEAGADVVYTATLTNASEGVTTVTLSNGETISIADGATSGTATVTVAADEDVYLDEETISAKIETATGGNFENLVIDSTPATTKITDTTDDTTVSLSATSSITEAGADVVYTATLTNASEGVTTVTLSNGETISIADGATSGTATVTVAADEDVYLDEETISAKIETATGGNFENLVIDSTPATTKITDTTDDTTVSLSATSSITEAGADVVYTATLTNASEGVTTVTLSNGETISIADGATSGTATVTVAADEDVYLDEETISAKIETATGGNFENLVIDSTPATTKITDTTDDTTVSLSATSSITEAGADVVYTATLTNASEGVTTVTLSNGETISIADGATSGTATVTVAADEDVYLDEETISAKIETATGGNFENLVIDSTPATTKITDTTDDTTVSLSATSSITEAGADVVYTATLTNASEGVTTVTLSNGETISIADGATSGTATVTVAADEDVYLDEETISAKIETATGGNFENLVIDSTPATTKITDTTDDTTVSLSATSSITEAGADVVYTATLTNASEGVTTVTLSNGETISIADGATSGTATVTVAADEDVYLDEETISAKIETATGGNFENLVIDSTPATTKITDTTDDTTVSLSATSSITEAGADVVYTATLTNASEGVTTVTLSNGETISIADGATSGTATVTVAADEDVYLDEETISAKIETATGGNFENLVIDSTPATTKITDTTDDTTVSLSATSSITEAGADVVYTATLTNASEGVTTVTLSNGETISIADGATSGTATVTVAADEDVYLDEETISAKIETATGGNFENLVIDSTPATTKITDTTDDTTVSLSATSSITEAGADVVYTATLTNASEGVTTVTLSNGETISIADGATSGTATVTVAADEDVYLDEETISAKIETATGGNFENLVIDSTPATTKITDTTDDTTVSLSATSSITEAGADVVYTATLTNASEGVTTVTLSNGETISIADGATSGTATVTVAADEDVYLDEETISAKIETATGGNFENLVIDSTPATTKITDTTDDTTVSLSATSSITEAGADVVYTATLTNASEGVTTVTLSNGETISIADGATSGTATVTVAADEDVYLDEETISAKIETATGGNFENLVIDSTPATTKITDTTDDTTVSLSATSSITEAGADVVYTATLTNASEGVTTVTLSNGETISIADGATSGTATVTVAADEDVYLDEETISAKIETATGGNFENLVIDSTPATTKITDTTDDTTVSLSATSSITEAGADVVYTATLTNASEGVTTVTLSNGETISIADGATSGTATVTVAADEDVYLDEETISAKIETATGGNFENLVIDSTPATTKITDTTDDTTVSLSGADSVSEGAIASYTVSINNPVAAGESITIPVTYSYVSAQTGDVVTSTTAVVLEENNQSVTFNIAAVDDNFAESDEVYSVNIAMPEDTGSFENLVLGNSTVGTTITDNDTTPIAHDDPSGSDYSVTLGNIDLEGSKANWNNEDSTGNLVTITGYDNDGSAGTISYSENVEGVSGQEEGRNDNYELGVSGSPREDQEWPSQQIEYDAKTESSEAISLKFNGLLNQATVGVQHLVGNESGGEVGKWVALYEGSEVASGEFNTSSFNIDTGDKVFDEVRFEALEYTQQGESTGDSSDYFLDSFEGTGPASANTTYRTSEDEMLSVNVSHGVLANDVDQENDALHVFRINGTEVSSGDTVTLTSGALLTVNSEGSFDYDPNGAFDDLDAGEVATDNFTYAIKDVHGNWLETTGGEGPNDDSDSVATATITIIGKGDEYVPNTPLPTATDDVVTTNEDTAYAFSVTDFGDSTSADSIQAIKLLSLPDNGTLELNGTPVTQNQVIDTADIGSLIFTPNENTDVDSSLTFQVQDTNGNWSNPDIVYTTDIYVDAVADAPSVSIDLGVPSEVYREISHDGQTIEFTELLGEERGDNNIEGTLNYDYSEASTQTFDFGSEFAGQTVTIEMPVHIEGSWNSGDGVFDDRWVVKANGEEHTFSDYGSPSNDNLDKEYTETITATLNDQGKVVLEFSAATTQKSETVTIKGATATVGTVFTNEVVGFEYPVDLDAALADTDRSESLNITLTGVPANAELSDGVKNDDGSWTIAVDGNSYQNDALTITVPGSDQASNFQLTAEAMATESAPGSDDKTVSVETATTSDSTDTVTVPVVDQIPEAESETQVMDFAAKAPEQVDTNIVVTLDVSGSMVKEEFGGVVTLPDGTETTRLQLAKDAIAKMIDSYDAMGNVSVKLVTFSASATDHGWLSASDAKSTINGLSAGGNTNYEAAVDKTTDGYADEIDGARTVAYFISDGEPTTENQDYWGDGSWLDSNPFDSSYQQSWNSFVSSHVDALNVVALGGDIDDTSYLDLLAAAGSNVSETLHVEDETELMKAIDPIILSVSGDLNDNVTGGDGDISFDSITIDGTRYTASDFDGGNTVSFNGKGELSVDFDAGTYEYSAKSLEFDSDETKTFIVNAQDEDGDAVSFNVNIHVNVDNEASMPEIELNIGEMIAVTQEGYQYDGDEARNANGHGHHTLSYDSYAEALDAQNGSNHDNGSLVYKNVNNAVWNLNDSNDKLFVITQNANDAVINLTQGNNTIIFEREPGKNIVINVGNGKDTLVLNGQQNDYNLAALNDNNGILSGLITGPNNMSMTINNIDCIAFDDGSTIGDSSLYQGAVSTAYFYPLEIEAELEDTDGSETLSNIQLTGLPDDGSVSVTGTGVTANQDGSYTIEPQEDGSISEDVKLASNRELAEDELSDIHASVTAIEANGGDTATTEVNEEGDHFLYGLDNEDDVFIIENEDDEQDSYIENFDIEHDVLDISDVISSEASEESLSNYLNLSLVDSDEDGQVDDTKISIDQDGKPETQDDVSTVYIQDSQFTDNDLDDMNIDFQND</sequence>
<dbReference type="Pfam" id="PF17963">
    <property type="entry name" value="Big_9"/>
    <property type="match status" value="1"/>
</dbReference>
<name>A0A4P7NX27_9GAMM</name>
<dbReference type="InterPro" id="IPR002035">
    <property type="entry name" value="VWF_A"/>
</dbReference>
<dbReference type="SUPFAM" id="SSF53300">
    <property type="entry name" value="vWA-like"/>
    <property type="match status" value="1"/>
</dbReference>
<keyword evidence="4" id="KW-1185">Reference proteome</keyword>
<dbReference type="EMBL" id="CP032096">
    <property type="protein sequence ID" value="QBZ82068.1"/>
    <property type="molecule type" value="Genomic_DNA"/>
</dbReference>
<dbReference type="Gene3D" id="2.60.40.2030">
    <property type="match status" value="1"/>
</dbReference>
<feature type="region of interest" description="Disordered" evidence="1">
    <location>
        <begin position="126"/>
        <end position="153"/>
    </location>
</feature>
<feature type="compositionally biased region" description="Polar residues" evidence="1">
    <location>
        <begin position="140"/>
        <end position="153"/>
    </location>
</feature>
<dbReference type="PROSITE" id="PS50234">
    <property type="entry name" value="VWFA"/>
    <property type="match status" value="1"/>
</dbReference>
<dbReference type="SMART" id="SM00327">
    <property type="entry name" value="VWA"/>
    <property type="match status" value="1"/>
</dbReference>
<evidence type="ECO:0000313" key="3">
    <source>
        <dbReference type="EMBL" id="QBZ82068.1"/>
    </source>
</evidence>
<dbReference type="RefSeq" id="WP_135794829.1">
    <property type="nucleotide sequence ID" value="NZ_CP032096.1"/>
</dbReference>
<dbReference type="InterPro" id="IPR046779">
    <property type="entry name" value="LapA_adhesin_dom"/>
</dbReference>
<organism evidence="3 4">
    <name type="scientific">Hydrogenovibrio crunogenus</name>
    <dbReference type="NCBI Taxonomy" id="39765"/>
    <lineage>
        <taxon>Bacteria</taxon>
        <taxon>Pseudomonadati</taxon>
        <taxon>Pseudomonadota</taxon>
        <taxon>Gammaproteobacteria</taxon>
        <taxon>Thiotrichales</taxon>
        <taxon>Piscirickettsiaceae</taxon>
        <taxon>Hydrogenovibrio</taxon>
    </lineage>
</organism>
<proteinExistence type="predicted"/>
<protein>
    <recommendedName>
        <fullName evidence="2">VWFA domain-containing protein</fullName>
    </recommendedName>
</protein>
<gene>
    <name evidence="3" type="ORF">GHNINEIG_00092</name>
</gene>
<dbReference type="InterPro" id="IPR038081">
    <property type="entry name" value="CalX-like_sf"/>
</dbReference>
<dbReference type="Pfam" id="PF20579">
    <property type="entry name" value="LapA"/>
    <property type="match status" value="19"/>
</dbReference>
<evidence type="ECO:0000259" key="2">
    <source>
        <dbReference type="PROSITE" id="PS50234"/>
    </source>
</evidence>
<feature type="compositionally biased region" description="Low complexity" evidence="1">
    <location>
        <begin position="2932"/>
        <end position="2943"/>
    </location>
</feature>
<evidence type="ECO:0000313" key="4">
    <source>
        <dbReference type="Proteomes" id="UP000296201"/>
    </source>
</evidence>
<feature type="domain" description="VWFA" evidence="2">
    <location>
        <begin position="2976"/>
        <end position="3176"/>
    </location>
</feature>
<reference evidence="3 4" key="1">
    <citation type="submission" date="2018-08" db="EMBL/GenBank/DDBJ databases">
        <title>Horizontal acquisition of hydrogen conversion ability and other habitat adaptations in Hydrogenovibrio crunogenus strains.</title>
        <authorList>
            <person name="Gonnella G."/>
            <person name="Adam N."/>
            <person name="Perner M."/>
        </authorList>
    </citation>
    <scope>NUCLEOTIDE SEQUENCE [LARGE SCALE GENOMIC DNA]</scope>
    <source>
        <strain evidence="3 4">SP-41</strain>
    </source>
</reference>
<feature type="region of interest" description="Disordered" evidence="1">
    <location>
        <begin position="2918"/>
        <end position="2943"/>
    </location>
</feature>
<dbReference type="Proteomes" id="UP000296201">
    <property type="component" value="Chromosome"/>
</dbReference>
<dbReference type="CDD" id="cd00198">
    <property type="entry name" value="vWFA"/>
    <property type="match status" value="1"/>
</dbReference>
<evidence type="ECO:0000256" key="1">
    <source>
        <dbReference type="SAM" id="MobiDB-lite"/>
    </source>
</evidence>
<dbReference type="SUPFAM" id="SSF141072">
    <property type="entry name" value="CalX-like"/>
    <property type="match status" value="1"/>
</dbReference>
<accession>A0A4P7NX27</accession>
<dbReference type="OrthoDB" id="5902819at2"/>